<organism evidence="1 2">
    <name type="scientific">Merluccius polli</name>
    <name type="common">Benguela hake</name>
    <name type="synonym">Merluccius cadenati</name>
    <dbReference type="NCBI Taxonomy" id="89951"/>
    <lineage>
        <taxon>Eukaryota</taxon>
        <taxon>Metazoa</taxon>
        <taxon>Chordata</taxon>
        <taxon>Craniata</taxon>
        <taxon>Vertebrata</taxon>
        <taxon>Euteleostomi</taxon>
        <taxon>Actinopterygii</taxon>
        <taxon>Neopterygii</taxon>
        <taxon>Teleostei</taxon>
        <taxon>Neoteleostei</taxon>
        <taxon>Acanthomorphata</taxon>
        <taxon>Zeiogadaria</taxon>
        <taxon>Gadariae</taxon>
        <taxon>Gadiformes</taxon>
        <taxon>Gadoidei</taxon>
        <taxon>Merlucciidae</taxon>
        <taxon>Merluccius</taxon>
    </lineage>
</organism>
<comment type="caution">
    <text evidence="1">The sequence shown here is derived from an EMBL/GenBank/DDBJ whole genome shotgun (WGS) entry which is preliminary data.</text>
</comment>
<gene>
    <name evidence="1" type="ORF">N1851_021768</name>
</gene>
<dbReference type="Proteomes" id="UP001174136">
    <property type="component" value="Unassembled WGS sequence"/>
</dbReference>
<accession>A0AA47MJ34</accession>
<protein>
    <submittedName>
        <fullName evidence="1">Uncharacterized protein</fullName>
    </submittedName>
</protein>
<reference evidence="1" key="1">
    <citation type="journal article" date="2023" name="Front. Mar. Sci.">
        <title>A new Merluccius polli reference genome to investigate the effects of global change in West African waters.</title>
        <authorList>
            <person name="Mateo J.L."/>
            <person name="Blanco-Fernandez C."/>
            <person name="Garcia-Vazquez E."/>
            <person name="Machado-Schiaffino G."/>
        </authorList>
    </citation>
    <scope>NUCLEOTIDE SEQUENCE</scope>
    <source>
        <strain evidence="1">C29</strain>
        <tissue evidence="1">Fin</tissue>
    </source>
</reference>
<dbReference type="AlphaFoldDB" id="A0AA47MJ34"/>
<evidence type="ECO:0000313" key="2">
    <source>
        <dbReference type="Proteomes" id="UP001174136"/>
    </source>
</evidence>
<name>A0AA47MJ34_MERPO</name>
<dbReference type="EMBL" id="JAOPHQ010003979">
    <property type="protein sequence ID" value="KAK0141253.1"/>
    <property type="molecule type" value="Genomic_DNA"/>
</dbReference>
<keyword evidence="2" id="KW-1185">Reference proteome</keyword>
<evidence type="ECO:0000313" key="1">
    <source>
        <dbReference type="EMBL" id="KAK0141253.1"/>
    </source>
</evidence>
<proteinExistence type="predicted"/>
<sequence>MICVPFMGSHHSVTLRRWAETLRFTSIFTSDHFFLTSEAEAMTLVRDLTAVCQLRGFQLVKWISNSRSVLEKTTSLSREHWGYSGVNRHFQVQDGSPGKTTHKKGYLVCVCDRIGFLAPFILPAKLIPQNLWRLSYSWDDHILHNY</sequence>